<evidence type="ECO:0000313" key="2">
    <source>
        <dbReference type="Proteomes" id="UP000237000"/>
    </source>
</evidence>
<name>A0A2P5EZX5_TREOI</name>
<organism evidence="1 2">
    <name type="scientific">Trema orientale</name>
    <name type="common">Charcoal tree</name>
    <name type="synonym">Celtis orientalis</name>
    <dbReference type="NCBI Taxonomy" id="63057"/>
    <lineage>
        <taxon>Eukaryota</taxon>
        <taxon>Viridiplantae</taxon>
        <taxon>Streptophyta</taxon>
        <taxon>Embryophyta</taxon>
        <taxon>Tracheophyta</taxon>
        <taxon>Spermatophyta</taxon>
        <taxon>Magnoliopsida</taxon>
        <taxon>eudicotyledons</taxon>
        <taxon>Gunneridae</taxon>
        <taxon>Pentapetalae</taxon>
        <taxon>rosids</taxon>
        <taxon>fabids</taxon>
        <taxon>Rosales</taxon>
        <taxon>Cannabaceae</taxon>
        <taxon>Trema</taxon>
    </lineage>
</organism>
<keyword evidence="1" id="KW-0648">Protein biosynthesis</keyword>
<dbReference type="STRING" id="63057.A0A2P5EZX5"/>
<accession>A0A2P5EZX5</accession>
<dbReference type="GO" id="GO:0003746">
    <property type="term" value="F:translation elongation factor activity"/>
    <property type="evidence" value="ECO:0007669"/>
    <property type="project" value="UniProtKB-KW"/>
</dbReference>
<dbReference type="PANTHER" id="PTHR33181">
    <property type="entry name" value="OS01G0778500 PROTEIN"/>
    <property type="match status" value="1"/>
</dbReference>
<comment type="caution">
    <text evidence="1">The sequence shown here is derived from an EMBL/GenBank/DDBJ whole genome shotgun (WGS) entry which is preliminary data.</text>
</comment>
<dbReference type="FunCoup" id="A0A2P5EZX5">
    <property type="interactions" value="60"/>
</dbReference>
<protein>
    <submittedName>
        <fullName evidence="1">Elongation factor</fullName>
    </submittedName>
</protein>
<dbReference type="OrthoDB" id="661559at2759"/>
<dbReference type="AlphaFoldDB" id="A0A2P5EZX5"/>
<dbReference type="PANTHER" id="PTHR33181:SF4">
    <property type="entry name" value="OVULE PROTEIN"/>
    <property type="match status" value="1"/>
</dbReference>
<proteinExistence type="predicted"/>
<evidence type="ECO:0000313" key="1">
    <source>
        <dbReference type="EMBL" id="PON91094.1"/>
    </source>
</evidence>
<dbReference type="InParanoid" id="A0A2P5EZX5"/>
<keyword evidence="1" id="KW-0251">Elongation factor</keyword>
<keyword evidence="2" id="KW-1185">Reference proteome</keyword>
<reference evidence="2" key="1">
    <citation type="submission" date="2016-06" db="EMBL/GenBank/DDBJ databases">
        <title>Parallel loss of symbiosis genes in relatives of nitrogen-fixing non-legume Parasponia.</title>
        <authorList>
            <person name="Van Velzen R."/>
            <person name="Holmer R."/>
            <person name="Bu F."/>
            <person name="Rutten L."/>
            <person name="Van Zeijl A."/>
            <person name="Liu W."/>
            <person name="Santuari L."/>
            <person name="Cao Q."/>
            <person name="Sharma T."/>
            <person name="Shen D."/>
            <person name="Roswanjaya Y."/>
            <person name="Wardhani T."/>
            <person name="Kalhor M.S."/>
            <person name="Jansen J."/>
            <person name="Van den Hoogen J."/>
            <person name="Gungor B."/>
            <person name="Hartog M."/>
            <person name="Hontelez J."/>
            <person name="Verver J."/>
            <person name="Yang W.-C."/>
            <person name="Schijlen E."/>
            <person name="Repin R."/>
            <person name="Schilthuizen M."/>
            <person name="Schranz E."/>
            <person name="Heidstra R."/>
            <person name="Miyata K."/>
            <person name="Fedorova E."/>
            <person name="Kohlen W."/>
            <person name="Bisseling T."/>
            <person name="Smit S."/>
            <person name="Geurts R."/>
        </authorList>
    </citation>
    <scope>NUCLEOTIDE SEQUENCE [LARGE SCALE GENOMIC DNA]</scope>
    <source>
        <strain evidence="2">cv. RG33-2</strain>
    </source>
</reference>
<sequence length="121" mass="14012">MERNQWNISRGMEWWRKVVFPVRRVWTGVASRLGIRKTVATDKTKAKFEIGRPPPADSGASLAGILKLQHDVRACEYEDVQVMWEMLQRNETDQSPVKGKNRSLWSFFGWARSAPSLCRSF</sequence>
<dbReference type="Proteomes" id="UP000237000">
    <property type="component" value="Unassembled WGS sequence"/>
</dbReference>
<gene>
    <name evidence="1" type="ORF">TorRG33x02_131250</name>
</gene>
<dbReference type="EMBL" id="JXTC01000077">
    <property type="protein sequence ID" value="PON91094.1"/>
    <property type="molecule type" value="Genomic_DNA"/>
</dbReference>